<evidence type="ECO:0000256" key="1">
    <source>
        <dbReference type="SAM" id="MobiDB-lite"/>
    </source>
</evidence>
<feature type="compositionally biased region" description="Low complexity" evidence="1">
    <location>
        <begin position="58"/>
        <end position="74"/>
    </location>
</feature>
<evidence type="ECO:0000313" key="3">
    <source>
        <dbReference type="Proteomes" id="UP000530660"/>
    </source>
</evidence>
<organism evidence="2 3">
    <name type="scientific">Cyanidiococcus yangmingshanensis</name>
    <dbReference type="NCBI Taxonomy" id="2690220"/>
    <lineage>
        <taxon>Eukaryota</taxon>
        <taxon>Rhodophyta</taxon>
        <taxon>Bangiophyceae</taxon>
        <taxon>Cyanidiales</taxon>
        <taxon>Cyanidiaceae</taxon>
        <taxon>Cyanidiococcus</taxon>
    </lineage>
</organism>
<proteinExistence type="predicted"/>
<comment type="caution">
    <text evidence="2">The sequence shown here is derived from an EMBL/GenBank/DDBJ whole genome shotgun (WGS) entry which is preliminary data.</text>
</comment>
<dbReference type="AlphaFoldDB" id="A0A7J7ILN8"/>
<dbReference type="OrthoDB" id="10377993at2759"/>
<protein>
    <submittedName>
        <fullName evidence="2">Uncharacterized protein</fullName>
    </submittedName>
</protein>
<keyword evidence="3" id="KW-1185">Reference proteome</keyword>
<dbReference type="Proteomes" id="UP000530660">
    <property type="component" value="Unassembled WGS sequence"/>
</dbReference>
<reference evidence="2 3" key="1">
    <citation type="journal article" date="2020" name="J. Phycol.">
        <title>Comparative genome analysis reveals Cyanidiococcus gen. nov., a new extremophilic red algal genus sister to Cyanidioschyzon (Cyanidioschyzonaceae, Rhodophyta).</title>
        <authorList>
            <person name="Liu S.-L."/>
            <person name="Chiang Y.-R."/>
            <person name="Yoon H.S."/>
            <person name="Fu H.-Y."/>
        </authorList>
    </citation>
    <scope>NUCLEOTIDE SEQUENCE [LARGE SCALE GENOMIC DNA]</scope>
    <source>
        <strain evidence="2 3">THAL066</strain>
    </source>
</reference>
<evidence type="ECO:0000313" key="2">
    <source>
        <dbReference type="EMBL" id="KAF6003417.1"/>
    </source>
</evidence>
<feature type="compositionally biased region" description="Basic and acidic residues" evidence="1">
    <location>
        <begin position="38"/>
        <end position="49"/>
    </location>
</feature>
<sequence length="128" mass="13879">MTSEDNTRSSQDSGRPSRLQDMAERFMAAGVGTSRAGFDFKPENEKRTDASGVPIPGASSPQRSSSPQARSPSQEIWRSTFHPGGRSPPGGSLFDSDKDHVEGSASGQSVSEIYARSRNQYYVPPRKD</sequence>
<accession>A0A7J7ILN8</accession>
<feature type="region of interest" description="Disordered" evidence="1">
    <location>
        <begin position="1"/>
        <end position="128"/>
    </location>
</feature>
<name>A0A7J7ILN8_9RHOD</name>
<dbReference type="EMBL" id="VWRR01000007">
    <property type="protein sequence ID" value="KAF6003417.1"/>
    <property type="molecule type" value="Genomic_DNA"/>
</dbReference>
<gene>
    <name evidence="2" type="ORF">F1559_004605</name>
</gene>
<feature type="compositionally biased region" description="Polar residues" evidence="1">
    <location>
        <begin position="1"/>
        <end position="14"/>
    </location>
</feature>